<reference evidence="1" key="1">
    <citation type="submission" date="2020-06" db="EMBL/GenBank/DDBJ databases">
        <title>WGS assembly of Ceratodon purpureus strain R40.</title>
        <authorList>
            <person name="Carey S.B."/>
            <person name="Jenkins J."/>
            <person name="Shu S."/>
            <person name="Lovell J.T."/>
            <person name="Sreedasyam A."/>
            <person name="Maumus F."/>
            <person name="Tiley G.P."/>
            <person name="Fernandez-Pozo N."/>
            <person name="Barry K."/>
            <person name="Chen C."/>
            <person name="Wang M."/>
            <person name="Lipzen A."/>
            <person name="Daum C."/>
            <person name="Saski C.A."/>
            <person name="Payton A.C."/>
            <person name="Mcbreen J.C."/>
            <person name="Conrad R.E."/>
            <person name="Kollar L.M."/>
            <person name="Olsson S."/>
            <person name="Huttunen S."/>
            <person name="Landis J.B."/>
            <person name="Wickett N.J."/>
            <person name="Johnson M.G."/>
            <person name="Rensing S.A."/>
            <person name="Grimwood J."/>
            <person name="Schmutz J."/>
            <person name="Mcdaniel S.F."/>
        </authorList>
    </citation>
    <scope>NUCLEOTIDE SEQUENCE</scope>
    <source>
        <strain evidence="1">R40</strain>
    </source>
</reference>
<proteinExistence type="predicted"/>
<name>A0A8T0ICA2_CERPU</name>
<evidence type="ECO:0000313" key="2">
    <source>
        <dbReference type="Proteomes" id="UP000822688"/>
    </source>
</evidence>
<comment type="caution">
    <text evidence="1">The sequence shown here is derived from an EMBL/GenBank/DDBJ whole genome shotgun (WGS) entry which is preliminary data.</text>
</comment>
<accession>A0A8T0ICA2</accession>
<evidence type="ECO:0000313" key="1">
    <source>
        <dbReference type="EMBL" id="KAG0580526.1"/>
    </source>
</evidence>
<protein>
    <submittedName>
        <fullName evidence="1">Uncharacterized protein</fullName>
    </submittedName>
</protein>
<keyword evidence="2" id="KW-1185">Reference proteome</keyword>
<dbReference type="EMBL" id="CM026424">
    <property type="protein sequence ID" value="KAG0580526.1"/>
    <property type="molecule type" value="Genomic_DNA"/>
</dbReference>
<dbReference type="AlphaFoldDB" id="A0A8T0ICA2"/>
<organism evidence="1 2">
    <name type="scientific">Ceratodon purpureus</name>
    <name type="common">Fire moss</name>
    <name type="synonym">Dicranum purpureum</name>
    <dbReference type="NCBI Taxonomy" id="3225"/>
    <lineage>
        <taxon>Eukaryota</taxon>
        <taxon>Viridiplantae</taxon>
        <taxon>Streptophyta</taxon>
        <taxon>Embryophyta</taxon>
        <taxon>Bryophyta</taxon>
        <taxon>Bryophytina</taxon>
        <taxon>Bryopsida</taxon>
        <taxon>Dicranidae</taxon>
        <taxon>Pseudoditrichales</taxon>
        <taxon>Ditrichaceae</taxon>
        <taxon>Ceratodon</taxon>
    </lineage>
</organism>
<gene>
    <name evidence="1" type="ORF">KC19_4G179700</name>
</gene>
<dbReference type="Proteomes" id="UP000822688">
    <property type="component" value="Chromosome 4"/>
</dbReference>
<sequence length="78" mass="8878">MIVNRRVINSCPAWSDRRGKIREKPGWSCRSDANMARMWPVVIRQVEHHSAHVLDFEGHGPIVIVSEWAIKGSCLDNA</sequence>